<sequence length="136" mass="14813">MDGETLLRVGALCVLLASAETLHGIVRTVWITPRIGKERALKLSAVTGTMLAFALCLWQVPGIGLRSPVAHLALGLGLSLFMAAFDVGVGRLLMRKPWRKIWLDFDPRSGNHLLYGLVCLGFIPLTISLLQSRVPP</sequence>
<proteinExistence type="predicted"/>
<dbReference type="Proteomes" id="UP000244892">
    <property type="component" value="Chromosome"/>
</dbReference>
<dbReference type="AlphaFoldDB" id="A0A2U8FP15"/>
<keyword evidence="1" id="KW-0812">Transmembrane</keyword>
<organism evidence="2 3">
    <name type="scientific">Aquabacterium olei</name>
    <dbReference type="NCBI Taxonomy" id="1296669"/>
    <lineage>
        <taxon>Bacteria</taxon>
        <taxon>Pseudomonadati</taxon>
        <taxon>Pseudomonadota</taxon>
        <taxon>Betaproteobacteria</taxon>
        <taxon>Burkholderiales</taxon>
        <taxon>Aquabacterium</taxon>
    </lineage>
</organism>
<dbReference type="KEGG" id="aon:DEH84_04415"/>
<evidence type="ECO:0008006" key="4">
    <source>
        <dbReference type="Google" id="ProtNLM"/>
    </source>
</evidence>
<evidence type="ECO:0000313" key="2">
    <source>
        <dbReference type="EMBL" id="AWI52749.1"/>
    </source>
</evidence>
<feature type="transmembrane region" description="Helical" evidence="1">
    <location>
        <begin position="41"/>
        <end position="60"/>
    </location>
</feature>
<dbReference type="EMBL" id="CP029210">
    <property type="protein sequence ID" value="AWI52749.1"/>
    <property type="molecule type" value="Genomic_DNA"/>
</dbReference>
<accession>A0A2U8FP15</accession>
<evidence type="ECO:0000313" key="3">
    <source>
        <dbReference type="Proteomes" id="UP000244892"/>
    </source>
</evidence>
<keyword evidence="1" id="KW-1133">Transmembrane helix</keyword>
<keyword evidence="1" id="KW-0472">Membrane</keyword>
<gene>
    <name evidence="2" type="ORF">DEH84_04415</name>
</gene>
<dbReference type="RefSeq" id="WP_109035124.1">
    <property type="nucleotide sequence ID" value="NZ_CP029210.1"/>
</dbReference>
<keyword evidence="3" id="KW-1185">Reference proteome</keyword>
<feature type="transmembrane region" description="Helical" evidence="1">
    <location>
        <begin position="113"/>
        <end position="130"/>
    </location>
</feature>
<evidence type="ECO:0000256" key="1">
    <source>
        <dbReference type="SAM" id="Phobius"/>
    </source>
</evidence>
<protein>
    <recommendedName>
        <fullName evidence="4">DUF3995 domain-containing protein</fullName>
    </recommendedName>
</protein>
<dbReference type="OrthoDB" id="5518745at2"/>
<feature type="transmembrane region" description="Helical" evidence="1">
    <location>
        <begin position="72"/>
        <end position="93"/>
    </location>
</feature>
<name>A0A2U8FP15_9BURK</name>
<feature type="transmembrane region" description="Helical" evidence="1">
    <location>
        <begin position="6"/>
        <end position="29"/>
    </location>
</feature>
<reference evidence="2 3" key="1">
    <citation type="submission" date="2018-05" db="EMBL/GenBank/DDBJ databases">
        <title>complete genome sequence of Aquabacterium olei NBRC 110486.</title>
        <authorList>
            <person name="Tang B."/>
            <person name="Chang J."/>
            <person name="Zhang L."/>
            <person name="Yang H."/>
        </authorList>
    </citation>
    <scope>NUCLEOTIDE SEQUENCE [LARGE SCALE GENOMIC DNA]</scope>
    <source>
        <strain evidence="2 3">NBRC 110486</strain>
    </source>
</reference>